<comment type="similarity">
    <text evidence="2 9">Belongs to the branched chain amino acid transporter family.</text>
</comment>
<feature type="transmembrane region" description="Helical" evidence="9">
    <location>
        <begin position="321"/>
        <end position="340"/>
    </location>
</feature>
<proteinExistence type="inferred from homology"/>
<keyword evidence="3 9" id="KW-0813">Transport</keyword>
<evidence type="ECO:0000256" key="5">
    <source>
        <dbReference type="ARBA" id="ARBA00022692"/>
    </source>
</evidence>
<comment type="function">
    <text evidence="9">Component of the transport system for branched-chain amino acids.</text>
</comment>
<evidence type="ECO:0000313" key="11">
    <source>
        <dbReference type="Proteomes" id="UP001596170"/>
    </source>
</evidence>
<feature type="transmembrane region" description="Helical" evidence="9">
    <location>
        <begin position="376"/>
        <end position="397"/>
    </location>
</feature>
<feature type="transmembrane region" description="Helical" evidence="9">
    <location>
        <begin position="284"/>
        <end position="309"/>
    </location>
</feature>
<dbReference type="Gene3D" id="1.20.1740.10">
    <property type="entry name" value="Amino acid/polyamine transporter I"/>
    <property type="match status" value="1"/>
</dbReference>
<protein>
    <recommendedName>
        <fullName evidence="9">Branched-chain amino acid transport system carrier protein</fullName>
    </recommendedName>
</protein>
<gene>
    <name evidence="10" type="primary">brnQ</name>
    <name evidence="10" type="ORF">ACFPYN_00760</name>
</gene>
<feature type="transmembrane region" description="Helical" evidence="9">
    <location>
        <begin position="121"/>
        <end position="144"/>
    </location>
</feature>
<dbReference type="EMBL" id="JBHSRI010000002">
    <property type="protein sequence ID" value="MFC6037971.1"/>
    <property type="molecule type" value="Genomic_DNA"/>
</dbReference>
<dbReference type="RefSeq" id="WP_377731968.1">
    <property type="nucleotide sequence ID" value="NZ_JBHSRI010000002.1"/>
</dbReference>
<feature type="transmembrane region" description="Helical" evidence="9">
    <location>
        <begin position="43"/>
        <end position="66"/>
    </location>
</feature>
<dbReference type="Pfam" id="PF05525">
    <property type="entry name" value="Branch_AA_trans"/>
    <property type="match status" value="1"/>
</dbReference>
<evidence type="ECO:0000256" key="9">
    <source>
        <dbReference type="RuleBase" id="RU362122"/>
    </source>
</evidence>
<evidence type="ECO:0000256" key="3">
    <source>
        <dbReference type="ARBA" id="ARBA00022448"/>
    </source>
</evidence>
<evidence type="ECO:0000256" key="1">
    <source>
        <dbReference type="ARBA" id="ARBA00004651"/>
    </source>
</evidence>
<feature type="transmembrane region" description="Helical" evidence="9">
    <location>
        <begin position="12"/>
        <end position="31"/>
    </location>
</feature>
<keyword evidence="8 9" id="KW-0472">Membrane</keyword>
<dbReference type="PANTHER" id="PTHR30588">
    <property type="entry name" value="BRANCHED-CHAIN AMINO ACID TRANSPORT SYSTEM 2 CARRIER PROTEIN"/>
    <property type="match status" value="1"/>
</dbReference>
<dbReference type="InterPro" id="IPR004685">
    <property type="entry name" value="Brnchd-chn_aa_trnsp_Livcs"/>
</dbReference>
<evidence type="ECO:0000313" key="10">
    <source>
        <dbReference type="EMBL" id="MFC6037971.1"/>
    </source>
</evidence>
<name>A0ABW1L468_9BACL</name>
<keyword evidence="7 9" id="KW-1133">Transmembrane helix</keyword>
<evidence type="ECO:0000256" key="6">
    <source>
        <dbReference type="ARBA" id="ARBA00022970"/>
    </source>
</evidence>
<keyword evidence="4" id="KW-1003">Cell membrane</keyword>
<organism evidence="10 11">
    <name type="scientific">Paenisporosarcina macmurdoensis</name>
    <dbReference type="NCBI Taxonomy" id="212659"/>
    <lineage>
        <taxon>Bacteria</taxon>
        <taxon>Bacillati</taxon>
        <taxon>Bacillota</taxon>
        <taxon>Bacilli</taxon>
        <taxon>Bacillales</taxon>
        <taxon>Caryophanaceae</taxon>
        <taxon>Paenisporosarcina</taxon>
    </lineage>
</organism>
<feature type="transmembrane region" description="Helical" evidence="9">
    <location>
        <begin position="417"/>
        <end position="435"/>
    </location>
</feature>
<keyword evidence="11" id="KW-1185">Reference proteome</keyword>
<keyword evidence="6 9" id="KW-0029">Amino-acid transport</keyword>
<feature type="transmembrane region" description="Helical" evidence="9">
    <location>
        <begin position="197"/>
        <end position="218"/>
    </location>
</feature>
<feature type="transmembrane region" description="Helical" evidence="9">
    <location>
        <begin position="346"/>
        <end position="364"/>
    </location>
</feature>
<dbReference type="Proteomes" id="UP001596170">
    <property type="component" value="Unassembled WGS sequence"/>
</dbReference>
<sequence>MKTKDTLSVGENIVVGLMLFALFLGAGNIIFPPLLGQLAGESLVIAIFGFLITGVGLPLLAVIAIAKSGGDLQEIASRVHPMFGLIFTVVVYLVIGPLFAIPRTATVSYEIGVAPFLPEAWLLEAWPLLVFSILFFVVTVLFALNPTKLVDRIGKILTPILIVVISLLTIKSMITPMGDIGPTQGAYKESPFFESFLQGYLTMDVLAALVFGIVVIHALKDKGVSSKEELVKSTIFAGVIAAVGLSLVYISLSYIGATSTEAIGTQDNGGLILALSSNALFGSFGSIILAITIAFACLTTSIGLVAAASQFFEKLTPKVSYKMYVFIFAGFSAVISNVGLTQLISFSVPVLLAIYPLAIVLMILSFIDKSFNRAPIVYGLALLFTSFISIFDGFKAAKITFPAVEAVLTNLPLYSQGIGWLIPGIVGGIIGFIIYKIKK</sequence>
<feature type="transmembrane region" description="Helical" evidence="9">
    <location>
        <begin position="230"/>
        <end position="252"/>
    </location>
</feature>
<evidence type="ECO:0000256" key="4">
    <source>
        <dbReference type="ARBA" id="ARBA00022475"/>
    </source>
</evidence>
<feature type="transmembrane region" description="Helical" evidence="9">
    <location>
        <begin position="156"/>
        <end position="177"/>
    </location>
</feature>
<evidence type="ECO:0000256" key="8">
    <source>
        <dbReference type="ARBA" id="ARBA00023136"/>
    </source>
</evidence>
<reference evidence="11" key="1">
    <citation type="journal article" date="2019" name="Int. J. Syst. Evol. Microbiol.">
        <title>The Global Catalogue of Microorganisms (GCM) 10K type strain sequencing project: providing services to taxonomists for standard genome sequencing and annotation.</title>
        <authorList>
            <consortium name="The Broad Institute Genomics Platform"/>
            <consortium name="The Broad Institute Genome Sequencing Center for Infectious Disease"/>
            <person name="Wu L."/>
            <person name="Ma J."/>
        </authorList>
    </citation>
    <scope>NUCLEOTIDE SEQUENCE [LARGE SCALE GENOMIC DNA]</scope>
    <source>
        <strain evidence="11">CCUG 54527</strain>
    </source>
</reference>
<comment type="subcellular location">
    <subcellularLocation>
        <location evidence="1 9">Cell membrane</location>
        <topology evidence="1 9">Multi-pass membrane protein</topology>
    </subcellularLocation>
</comment>
<dbReference type="NCBIfam" id="TIGR00796">
    <property type="entry name" value="livcs"/>
    <property type="match status" value="1"/>
</dbReference>
<feature type="transmembrane region" description="Helical" evidence="9">
    <location>
        <begin position="78"/>
        <end position="101"/>
    </location>
</feature>
<evidence type="ECO:0000256" key="2">
    <source>
        <dbReference type="ARBA" id="ARBA00008540"/>
    </source>
</evidence>
<keyword evidence="5 9" id="KW-0812">Transmembrane</keyword>
<dbReference type="PANTHER" id="PTHR30588:SF8">
    <property type="entry name" value="BRANCHED-CHAIN AMINO ACID PERMEASE BRAB"/>
    <property type="match status" value="1"/>
</dbReference>
<evidence type="ECO:0000256" key="7">
    <source>
        <dbReference type="ARBA" id="ARBA00022989"/>
    </source>
</evidence>
<accession>A0ABW1L468</accession>
<comment type="caution">
    <text evidence="10">The sequence shown here is derived from an EMBL/GenBank/DDBJ whole genome shotgun (WGS) entry which is preliminary data.</text>
</comment>